<dbReference type="PATRIC" id="fig|1121405.3.peg.2909"/>
<dbReference type="PANTHER" id="PTHR33408:SF2">
    <property type="entry name" value="TRANSPOSASE DDE DOMAIN-CONTAINING PROTEIN"/>
    <property type="match status" value="1"/>
</dbReference>
<sequence>MIKVKNPNQLHIFDPWDFLTPKRRQMLDTGWPGLFREVVLPTIPVSEVFEHFSSSFGRPTKELFSTLGALILQQAFDFTDEETVQQFAFNIQWHYALNISEESDDAKYISPKTLWNSRNIISQNGLEDAIFSAATKKLAEVFKVNVDRQRIDSVHIKSNMRRLGRISIFSRSIHKFLVNLKRHHPDVFDLVDRKLADKYLAKKELDCFSRVKPSESRKTLSETAGDLFDLVRQFRQSDDIAGMYTFKLLERVLEEHCNLTGDPNHPVELKAPKAIPASSLQNPSDPDASYSGHKGQGYQVQVMETFRKGEQDKDDQDQKTPFNLITHVAVEPAHNSDVNALVPAIESSAEKGLKPREVTADALYGSDDNLEKAQGRDVELIAPAMGSTQKEKLSLSDFQISDKGAITACPMGHAPASSRRKKQTSVGFSADHCENCPMLPNCPVKKGKKLFYVRFSEKALRLAKRRAYERTDAFRDRYRWRAGVEATMSEYDRRTGVKHLRVRGLKAVKYSAVLKALAINIFRAAAAGLGGVRPKAPLSTVLTACSLLILAARSLFCDFQRAISIIGPKKARHSGWNRSGSLIAV</sequence>
<dbReference type="STRING" id="897.B2D07_14640"/>
<dbReference type="InterPro" id="IPR008490">
    <property type="entry name" value="Transposase_InsH_N"/>
</dbReference>
<evidence type="ECO:0000313" key="3">
    <source>
        <dbReference type="EMBL" id="EPR37816.1"/>
    </source>
</evidence>
<evidence type="ECO:0008006" key="5">
    <source>
        <dbReference type="Google" id="ProtNLM"/>
    </source>
</evidence>
<dbReference type="Proteomes" id="UP000014977">
    <property type="component" value="Unassembled WGS sequence"/>
</dbReference>
<gene>
    <name evidence="3" type="ORF">dsmv_2856</name>
</gene>
<proteinExistence type="predicted"/>
<dbReference type="eggNOG" id="COG3039">
    <property type="taxonomic scope" value="Bacteria"/>
</dbReference>
<dbReference type="RefSeq" id="WP_020877923.1">
    <property type="nucleotide sequence ID" value="NZ_ATHJ01000096.1"/>
</dbReference>
<evidence type="ECO:0000259" key="1">
    <source>
        <dbReference type="Pfam" id="PF05598"/>
    </source>
</evidence>
<dbReference type="EMBL" id="ATHJ01000096">
    <property type="protein sequence ID" value="EPR37816.1"/>
    <property type="molecule type" value="Genomic_DNA"/>
</dbReference>
<protein>
    <recommendedName>
        <fullName evidence="5">Transposase DDE domain-containing protein</fullName>
    </recommendedName>
</protein>
<dbReference type="InterPro" id="IPR025668">
    <property type="entry name" value="Tnp_DDE_dom"/>
</dbReference>
<keyword evidence="4" id="KW-1185">Reference proteome</keyword>
<evidence type="ECO:0000259" key="2">
    <source>
        <dbReference type="Pfam" id="PF13751"/>
    </source>
</evidence>
<evidence type="ECO:0000313" key="4">
    <source>
        <dbReference type="Proteomes" id="UP000014977"/>
    </source>
</evidence>
<reference evidence="3 4" key="1">
    <citation type="journal article" date="2013" name="Genome Announc.">
        <title>Draft genome sequences for three mercury-methylating, sulfate-reducing bacteria.</title>
        <authorList>
            <person name="Brown S.D."/>
            <person name="Hurt R.A.Jr."/>
            <person name="Gilmour C.C."/>
            <person name="Elias D.A."/>
        </authorList>
    </citation>
    <scope>NUCLEOTIDE SEQUENCE [LARGE SCALE GENOMIC DNA]</scope>
    <source>
        <strain evidence="3 4">DSM 2059</strain>
    </source>
</reference>
<dbReference type="Pfam" id="PF13751">
    <property type="entry name" value="DDE_Tnp_1_6"/>
    <property type="match status" value="1"/>
</dbReference>
<comment type="caution">
    <text evidence="3">The sequence shown here is derived from an EMBL/GenBank/DDBJ whole genome shotgun (WGS) entry which is preliminary data.</text>
</comment>
<feature type="domain" description="Transposase DDE" evidence="2">
    <location>
        <begin position="409"/>
        <end position="523"/>
    </location>
</feature>
<dbReference type="AlphaFoldDB" id="S7TLQ3"/>
<dbReference type="PANTHER" id="PTHR33408">
    <property type="entry name" value="TRANSPOSASE"/>
    <property type="match status" value="1"/>
</dbReference>
<organism evidence="3 4">
    <name type="scientific">Desulfococcus multivorans DSM 2059</name>
    <dbReference type="NCBI Taxonomy" id="1121405"/>
    <lineage>
        <taxon>Bacteria</taxon>
        <taxon>Pseudomonadati</taxon>
        <taxon>Thermodesulfobacteriota</taxon>
        <taxon>Desulfobacteria</taxon>
        <taxon>Desulfobacterales</taxon>
        <taxon>Desulfococcaceae</taxon>
        <taxon>Desulfococcus</taxon>
    </lineage>
</organism>
<accession>S7TLQ3</accession>
<dbReference type="OrthoDB" id="5413882at2"/>
<name>S7TLQ3_DESML</name>
<feature type="domain" description="Transposase InsH N-terminal" evidence="1">
    <location>
        <begin position="41"/>
        <end position="118"/>
    </location>
</feature>
<dbReference type="Pfam" id="PF05598">
    <property type="entry name" value="DUF772"/>
    <property type="match status" value="1"/>
</dbReference>